<evidence type="ECO:0000256" key="1">
    <source>
        <dbReference type="SAM" id="Coils"/>
    </source>
</evidence>
<comment type="caution">
    <text evidence="3">The sequence shown here is derived from an EMBL/GenBank/DDBJ whole genome shotgun (WGS) entry which is preliminary data.</text>
</comment>
<feature type="compositionally biased region" description="Polar residues" evidence="2">
    <location>
        <begin position="266"/>
        <end position="284"/>
    </location>
</feature>
<dbReference type="Proteomes" id="UP000604825">
    <property type="component" value="Unassembled WGS sequence"/>
</dbReference>
<feature type="region of interest" description="Disordered" evidence="2">
    <location>
        <begin position="503"/>
        <end position="557"/>
    </location>
</feature>
<dbReference type="AlphaFoldDB" id="A0A811PIE2"/>
<accession>A0A811PIE2</accession>
<dbReference type="PANTHER" id="PTHR47270:SF3">
    <property type="entry name" value="HYPOTETICAL PROTEIN"/>
    <property type="match status" value="1"/>
</dbReference>
<dbReference type="PANTHER" id="PTHR47270">
    <property type="entry name" value="PROTEIN MLP1-LIKE"/>
    <property type="match status" value="1"/>
</dbReference>
<feature type="coiled-coil region" evidence="1">
    <location>
        <begin position="570"/>
        <end position="694"/>
    </location>
</feature>
<evidence type="ECO:0000313" key="4">
    <source>
        <dbReference type="Proteomes" id="UP000604825"/>
    </source>
</evidence>
<keyword evidence="4" id="KW-1185">Reference proteome</keyword>
<feature type="region of interest" description="Disordered" evidence="2">
    <location>
        <begin position="799"/>
        <end position="818"/>
    </location>
</feature>
<evidence type="ECO:0000313" key="3">
    <source>
        <dbReference type="EMBL" id="CAD6239624.1"/>
    </source>
</evidence>
<feature type="compositionally biased region" description="Basic and acidic residues" evidence="2">
    <location>
        <begin position="249"/>
        <end position="262"/>
    </location>
</feature>
<keyword evidence="1" id="KW-0175">Coiled coil</keyword>
<proteinExistence type="predicted"/>
<gene>
    <name evidence="3" type="ORF">NCGR_LOCUS26524</name>
</gene>
<reference evidence="3" key="1">
    <citation type="submission" date="2020-10" db="EMBL/GenBank/DDBJ databases">
        <authorList>
            <person name="Han B."/>
            <person name="Lu T."/>
            <person name="Zhao Q."/>
            <person name="Huang X."/>
            <person name="Zhao Y."/>
        </authorList>
    </citation>
    <scope>NUCLEOTIDE SEQUENCE</scope>
</reference>
<dbReference type="OrthoDB" id="588867at2759"/>
<name>A0A811PIE2_9POAL</name>
<feature type="region of interest" description="Disordered" evidence="2">
    <location>
        <begin position="249"/>
        <end position="303"/>
    </location>
</feature>
<evidence type="ECO:0000256" key="2">
    <source>
        <dbReference type="SAM" id="MobiDB-lite"/>
    </source>
</evidence>
<feature type="region of interest" description="Disordered" evidence="2">
    <location>
        <begin position="1"/>
        <end position="55"/>
    </location>
</feature>
<sequence length="847" mass="94022">MAPAGGGDEVRESGGPPSKRHRVERSAAGGAKEGQSLGVESGSGKSTDPVMSKEYLEVRCEDSQRIIREIEDLKSEVDEDLRQLGYCEENEKLRAELAVKVKERHCLMKRIEELEAKIDFLRKRTEELEAINDVLPKRNEELQAKNDDLTKQNKELQARNDSLTKGNEELQAKNDDLHKNVVSADSIQANDAELATQKEEIKSLKAYLGEESYSKKKDLCQQKIKDGEKLEKPLRATKAILKVISAEKETTEESLKMAHEGESSSDELQSSNNDESRSYGTSDDNTTDEDGSDSGESTRTESLESDVLGLASIAASLFPARTPRHLCQCRSSVLACPCARAAPAPPASNISSSWPGPQSVRFLLLQPAVHVSLQLNRVSYTTFFILRGIAALISAYPIDRPMSTPIDAPTPNTHCRHRHVSAASLLPGDTADDFPTTFHVPSKRSACRRLPAQPTETLPCNAQRKRNRSFTPLSAPVHGAFSGTNLDIPDDFPTTFHIRRSTRRRLAAQPTEIPRPDVAHADPCQKHMATTSATSRQSKEGQSLGVESGSGKSKDPVMSKECLEVRCEDSQRIIKEIKDLKSELDEDLRQLGYCEENEKLRAELAVKVKKVHCLMKRIEELEAKNDLLKKRTEELEAINDGLPKRNEKLQAKNDDLTKQNKELQAENENLTKQNKELQARNAGLTKGNEEMQAKNDDDLHKNIMEILEIQTDAKRKDLLQFLGLYSIMDFPYPQLKSSDEALLSEGNKIEASSVVAAGSDPKIQIKALISQLLSLTQQVVSADSIQAKDAELANQKEIKSPKAYPGEESCSNKKDFSQQKIEDGEKLEKVLRATKAILEAISAERDC</sequence>
<dbReference type="EMBL" id="CAJGYO010000006">
    <property type="protein sequence ID" value="CAD6239624.1"/>
    <property type="molecule type" value="Genomic_DNA"/>
</dbReference>
<feature type="region of interest" description="Disordered" evidence="2">
    <location>
        <begin position="142"/>
        <end position="166"/>
    </location>
</feature>
<feature type="compositionally biased region" description="Basic and acidic residues" evidence="2">
    <location>
        <begin position="142"/>
        <end position="158"/>
    </location>
</feature>
<protein>
    <submittedName>
        <fullName evidence="3">Uncharacterized protein</fullName>
    </submittedName>
</protein>
<feature type="compositionally biased region" description="Basic and acidic residues" evidence="2">
    <location>
        <begin position="514"/>
        <end position="525"/>
    </location>
</feature>
<organism evidence="3 4">
    <name type="scientific">Miscanthus lutarioriparius</name>
    <dbReference type="NCBI Taxonomy" id="422564"/>
    <lineage>
        <taxon>Eukaryota</taxon>
        <taxon>Viridiplantae</taxon>
        <taxon>Streptophyta</taxon>
        <taxon>Embryophyta</taxon>
        <taxon>Tracheophyta</taxon>
        <taxon>Spermatophyta</taxon>
        <taxon>Magnoliopsida</taxon>
        <taxon>Liliopsida</taxon>
        <taxon>Poales</taxon>
        <taxon>Poaceae</taxon>
        <taxon>PACMAD clade</taxon>
        <taxon>Panicoideae</taxon>
        <taxon>Andropogonodae</taxon>
        <taxon>Andropogoneae</taxon>
        <taxon>Saccharinae</taxon>
        <taxon>Miscanthus</taxon>
    </lineage>
</organism>